<keyword evidence="3" id="KW-1185">Reference proteome</keyword>
<dbReference type="EMBL" id="PGOL01001850">
    <property type="protein sequence ID" value="PKI53565.1"/>
    <property type="molecule type" value="Genomic_DNA"/>
</dbReference>
<comment type="caution">
    <text evidence="2">The sequence shown here is derived from an EMBL/GenBank/DDBJ whole genome shotgun (WGS) entry which is preliminary data.</text>
</comment>
<dbReference type="Proteomes" id="UP000233551">
    <property type="component" value="Unassembled WGS sequence"/>
</dbReference>
<dbReference type="AlphaFoldDB" id="A0A2I0JBF0"/>
<protein>
    <submittedName>
        <fullName evidence="2">Uncharacterized protein</fullName>
    </submittedName>
</protein>
<sequence>MWLDIGRNSRTFIGDGLRRDKAENCGAIERLATVKVVGHVAAGVGRVLQGRWMADDIGVVGVCSARALVLVWSGRWGRGSGLHRDLVGEMGSHAWSSQEEQSSEPGRGAEVVGDSHSAIVLLSGG</sequence>
<organism evidence="2 3">
    <name type="scientific">Punica granatum</name>
    <name type="common">Pomegranate</name>
    <dbReference type="NCBI Taxonomy" id="22663"/>
    <lineage>
        <taxon>Eukaryota</taxon>
        <taxon>Viridiplantae</taxon>
        <taxon>Streptophyta</taxon>
        <taxon>Embryophyta</taxon>
        <taxon>Tracheophyta</taxon>
        <taxon>Spermatophyta</taxon>
        <taxon>Magnoliopsida</taxon>
        <taxon>eudicotyledons</taxon>
        <taxon>Gunneridae</taxon>
        <taxon>Pentapetalae</taxon>
        <taxon>rosids</taxon>
        <taxon>malvids</taxon>
        <taxon>Myrtales</taxon>
        <taxon>Lythraceae</taxon>
        <taxon>Punica</taxon>
    </lineage>
</organism>
<feature type="compositionally biased region" description="Polar residues" evidence="1">
    <location>
        <begin position="94"/>
        <end position="104"/>
    </location>
</feature>
<proteinExistence type="predicted"/>
<evidence type="ECO:0000313" key="2">
    <source>
        <dbReference type="EMBL" id="PKI53565.1"/>
    </source>
</evidence>
<accession>A0A2I0JBF0</accession>
<evidence type="ECO:0000313" key="3">
    <source>
        <dbReference type="Proteomes" id="UP000233551"/>
    </source>
</evidence>
<evidence type="ECO:0000256" key="1">
    <source>
        <dbReference type="SAM" id="MobiDB-lite"/>
    </source>
</evidence>
<name>A0A2I0JBF0_PUNGR</name>
<reference evidence="2 3" key="1">
    <citation type="submission" date="2017-11" db="EMBL/GenBank/DDBJ databases">
        <title>De-novo sequencing of pomegranate (Punica granatum L.) genome.</title>
        <authorList>
            <person name="Akparov Z."/>
            <person name="Amiraslanov A."/>
            <person name="Hajiyeva S."/>
            <person name="Abbasov M."/>
            <person name="Kaur K."/>
            <person name="Hamwieh A."/>
            <person name="Solovyev V."/>
            <person name="Salamov A."/>
            <person name="Braich B."/>
            <person name="Kosarev P."/>
            <person name="Mahmoud A."/>
            <person name="Hajiyev E."/>
            <person name="Babayeva S."/>
            <person name="Izzatullayeva V."/>
            <person name="Mammadov A."/>
            <person name="Mammadov A."/>
            <person name="Sharifova S."/>
            <person name="Ojaghi J."/>
            <person name="Eynullazada K."/>
            <person name="Bayramov B."/>
            <person name="Abdulazimova A."/>
            <person name="Shahmuradov I."/>
        </authorList>
    </citation>
    <scope>NUCLEOTIDE SEQUENCE [LARGE SCALE GENOMIC DNA]</scope>
    <source>
        <strain evidence="3">cv. AG2017</strain>
        <tissue evidence="2">Leaf</tissue>
    </source>
</reference>
<gene>
    <name evidence="2" type="ORF">CRG98_026015</name>
</gene>
<feature type="region of interest" description="Disordered" evidence="1">
    <location>
        <begin position="92"/>
        <end position="112"/>
    </location>
</feature>